<gene>
    <name evidence="8" type="ORF">V9T40_003120</name>
</gene>
<keyword evidence="3 6" id="KW-0812">Transmembrane</keyword>
<dbReference type="CDD" id="cd14978">
    <property type="entry name" value="7tmA_FMRFamide_R-like"/>
    <property type="match status" value="1"/>
</dbReference>
<dbReference type="PANTHER" id="PTHR46641:SF22">
    <property type="entry name" value="PROCTOLIN RECEPTOR, ISOFORM A"/>
    <property type="match status" value="1"/>
</dbReference>
<feature type="transmembrane region" description="Helical" evidence="6">
    <location>
        <begin position="81"/>
        <end position="101"/>
    </location>
</feature>
<dbReference type="SUPFAM" id="SSF81321">
    <property type="entry name" value="Family A G protein-coupled receptor-like"/>
    <property type="match status" value="1"/>
</dbReference>
<comment type="subcellular location">
    <subcellularLocation>
        <location evidence="1">Membrane</location>
    </subcellularLocation>
</comment>
<feature type="transmembrane region" description="Helical" evidence="6">
    <location>
        <begin position="113"/>
        <end position="133"/>
    </location>
</feature>
<feature type="transmembrane region" description="Helical" evidence="6">
    <location>
        <begin position="345"/>
        <end position="364"/>
    </location>
</feature>
<feature type="transmembrane region" description="Helical" evidence="6">
    <location>
        <begin position="153"/>
        <end position="174"/>
    </location>
</feature>
<dbReference type="InterPro" id="IPR052954">
    <property type="entry name" value="GPCR-Ligand_Int"/>
</dbReference>
<proteinExistence type="inferred from homology"/>
<keyword evidence="4 6" id="KW-1133">Transmembrane helix</keyword>
<dbReference type="Proteomes" id="UP001367676">
    <property type="component" value="Unassembled WGS sequence"/>
</dbReference>
<sequence>MSLDVNVTPGCQEIVVGKDLVDFYIYYRETSQFYSVCKTNGMCKTNIGTTCEIVNRTTSTSTIPTTDEIFLADSRYYIQKVFTPVTVFIGVIGNLVTIAVLTQRRMKSSTNTYLTALAVSDLFYLVCSFLLSLQHYKGIEDATYYYYWKILPFVYWHIDASSGTSTWLTVSFTIERYIAVCHPLRGRVLCTESRARKVILGVIIFNFLTTATTSFEWQMCRKNETSYRLDITEFGKNGLYKNFYYWFTAVVFAYIPLALLCVFNVLLVGAVRDSQKQRDGLTQVKHNTISSRERQENKITMALVAVVLLFIFCQIPTTVLLLVSLFYSPPENSPGDNCRRALNNIGNFLMCINAATNFLLYCAMSDKYRRTLILTFVPCFAKHHRSLTVSSMASYRSSIRSSVRQPQSSYIVPEKENTLRPPSVRY</sequence>
<evidence type="ECO:0000313" key="9">
    <source>
        <dbReference type="Proteomes" id="UP001367676"/>
    </source>
</evidence>
<protein>
    <recommendedName>
        <fullName evidence="7">G-protein coupled receptors family 1 profile domain-containing protein</fullName>
    </recommendedName>
</protein>
<dbReference type="Gene3D" id="1.20.1070.10">
    <property type="entry name" value="Rhodopsin 7-helix transmembrane proteins"/>
    <property type="match status" value="1"/>
</dbReference>
<dbReference type="PRINTS" id="PR00237">
    <property type="entry name" value="GPCRRHODOPSN"/>
</dbReference>
<feature type="transmembrane region" description="Helical" evidence="6">
    <location>
        <begin position="299"/>
        <end position="325"/>
    </location>
</feature>
<feature type="transmembrane region" description="Helical" evidence="6">
    <location>
        <begin position="195"/>
        <end position="215"/>
    </location>
</feature>
<keyword evidence="5 6" id="KW-0472">Membrane</keyword>
<comment type="similarity">
    <text evidence="2">Belongs to the G-protein coupled receptor 1 family.</text>
</comment>
<keyword evidence="9" id="KW-1185">Reference proteome</keyword>
<evidence type="ECO:0000313" key="8">
    <source>
        <dbReference type="EMBL" id="KAK7603121.1"/>
    </source>
</evidence>
<dbReference type="Pfam" id="PF00001">
    <property type="entry name" value="7tm_1"/>
    <property type="match status" value="1"/>
</dbReference>
<feature type="transmembrane region" description="Helical" evidence="6">
    <location>
        <begin position="243"/>
        <end position="268"/>
    </location>
</feature>
<feature type="domain" description="G-protein coupled receptors family 1 profile" evidence="7">
    <location>
        <begin position="93"/>
        <end position="361"/>
    </location>
</feature>
<dbReference type="PANTHER" id="PTHR46641">
    <property type="entry name" value="FMRFAMIDE RECEPTOR-RELATED"/>
    <property type="match status" value="1"/>
</dbReference>
<dbReference type="GO" id="GO:0004930">
    <property type="term" value="F:G protein-coupled receptor activity"/>
    <property type="evidence" value="ECO:0007669"/>
    <property type="project" value="InterPro"/>
</dbReference>
<dbReference type="PROSITE" id="PS50262">
    <property type="entry name" value="G_PROTEIN_RECEP_F1_2"/>
    <property type="match status" value="1"/>
</dbReference>
<evidence type="ECO:0000256" key="2">
    <source>
        <dbReference type="ARBA" id="ARBA00010663"/>
    </source>
</evidence>
<dbReference type="InterPro" id="IPR017452">
    <property type="entry name" value="GPCR_Rhodpsn_7TM"/>
</dbReference>
<evidence type="ECO:0000256" key="4">
    <source>
        <dbReference type="ARBA" id="ARBA00022989"/>
    </source>
</evidence>
<evidence type="ECO:0000259" key="7">
    <source>
        <dbReference type="PROSITE" id="PS50262"/>
    </source>
</evidence>
<dbReference type="AlphaFoldDB" id="A0AAN9TUF3"/>
<comment type="caution">
    <text evidence="8">The sequence shown here is derived from an EMBL/GenBank/DDBJ whole genome shotgun (WGS) entry which is preliminary data.</text>
</comment>
<dbReference type="GO" id="GO:0016020">
    <property type="term" value="C:membrane"/>
    <property type="evidence" value="ECO:0007669"/>
    <property type="project" value="UniProtKB-SubCell"/>
</dbReference>
<dbReference type="InterPro" id="IPR000276">
    <property type="entry name" value="GPCR_Rhodpsn"/>
</dbReference>
<evidence type="ECO:0000256" key="1">
    <source>
        <dbReference type="ARBA" id="ARBA00004370"/>
    </source>
</evidence>
<evidence type="ECO:0000256" key="5">
    <source>
        <dbReference type="ARBA" id="ARBA00023136"/>
    </source>
</evidence>
<evidence type="ECO:0000256" key="6">
    <source>
        <dbReference type="SAM" id="Phobius"/>
    </source>
</evidence>
<organism evidence="8 9">
    <name type="scientific">Parthenolecanium corni</name>
    <dbReference type="NCBI Taxonomy" id="536013"/>
    <lineage>
        <taxon>Eukaryota</taxon>
        <taxon>Metazoa</taxon>
        <taxon>Ecdysozoa</taxon>
        <taxon>Arthropoda</taxon>
        <taxon>Hexapoda</taxon>
        <taxon>Insecta</taxon>
        <taxon>Pterygota</taxon>
        <taxon>Neoptera</taxon>
        <taxon>Paraneoptera</taxon>
        <taxon>Hemiptera</taxon>
        <taxon>Sternorrhyncha</taxon>
        <taxon>Coccoidea</taxon>
        <taxon>Coccidae</taxon>
        <taxon>Parthenolecanium</taxon>
    </lineage>
</organism>
<accession>A0AAN9TUF3</accession>
<dbReference type="EMBL" id="JBBCAQ010000006">
    <property type="protein sequence ID" value="KAK7603121.1"/>
    <property type="molecule type" value="Genomic_DNA"/>
</dbReference>
<reference evidence="8 9" key="1">
    <citation type="submission" date="2024-03" db="EMBL/GenBank/DDBJ databases">
        <title>Adaptation during the transition from Ophiocordyceps entomopathogen to insect associate is accompanied by gene loss and intensified selection.</title>
        <authorList>
            <person name="Ward C.M."/>
            <person name="Onetto C.A."/>
            <person name="Borneman A.R."/>
        </authorList>
    </citation>
    <scope>NUCLEOTIDE SEQUENCE [LARGE SCALE GENOMIC DNA]</scope>
    <source>
        <strain evidence="8">AWRI1</strain>
        <tissue evidence="8">Single Adult Female</tissue>
    </source>
</reference>
<name>A0AAN9TUF3_9HEMI</name>
<evidence type="ECO:0000256" key="3">
    <source>
        <dbReference type="ARBA" id="ARBA00022692"/>
    </source>
</evidence>